<proteinExistence type="predicted"/>
<feature type="transmembrane region" description="Helical" evidence="2">
    <location>
        <begin position="909"/>
        <end position="936"/>
    </location>
</feature>
<keyword evidence="2" id="KW-1133">Transmembrane helix</keyword>
<evidence type="ECO:0000313" key="4">
    <source>
        <dbReference type="Proteomes" id="UP001212997"/>
    </source>
</evidence>
<evidence type="ECO:0000313" key="3">
    <source>
        <dbReference type="EMBL" id="KAJ3476653.1"/>
    </source>
</evidence>
<evidence type="ECO:0000256" key="1">
    <source>
        <dbReference type="SAM" id="MobiDB-lite"/>
    </source>
</evidence>
<feature type="region of interest" description="Disordered" evidence="1">
    <location>
        <begin position="387"/>
        <end position="448"/>
    </location>
</feature>
<feature type="compositionally biased region" description="Polar residues" evidence="1">
    <location>
        <begin position="859"/>
        <end position="870"/>
    </location>
</feature>
<keyword evidence="2" id="KW-0812">Transmembrane</keyword>
<keyword evidence="2" id="KW-0472">Membrane</keyword>
<feature type="compositionally biased region" description="Polar residues" evidence="1">
    <location>
        <begin position="816"/>
        <end position="834"/>
    </location>
</feature>
<name>A0AAD5USN2_9APHY</name>
<evidence type="ECO:0000256" key="2">
    <source>
        <dbReference type="SAM" id="Phobius"/>
    </source>
</evidence>
<protein>
    <submittedName>
        <fullName evidence="3">Uncharacterized protein</fullName>
    </submittedName>
</protein>
<feature type="compositionally biased region" description="Pro residues" evidence="1">
    <location>
        <begin position="766"/>
        <end position="779"/>
    </location>
</feature>
<keyword evidence="4" id="KW-1185">Reference proteome</keyword>
<feature type="compositionally biased region" description="Polar residues" evidence="1">
    <location>
        <begin position="797"/>
        <end position="808"/>
    </location>
</feature>
<dbReference type="EMBL" id="JANAWD010000682">
    <property type="protein sequence ID" value="KAJ3476653.1"/>
    <property type="molecule type" value="Genomic_DNA"/>
</dbReference>
<accession>A0AAD5USN2</accession>
<dbReference type="Proteomes" id="UP001212997">
    <property type="component" value="Unassembled WGS sequence"/>
</dbReference>
<feature type="region of interest" description="Disordered" evidence="1">
    <location>
        <begin position="762"/>
        <end position="870"/>
    </location>
</feature>
<reference evidence="3" key="1">
    <citation type="submission" date="2022-07" db="EMBL/GenBank/DDBJ databases">
        <title>Genome Sequence of Physisporinus lineatus.</title>
        <authorList>
            <person name="Buettner E."/>
        </authorList>
    </citation>
    <scope>NUCLEOTIDE SEQUENCE</scope>
    <source>
        <strain evidence="3">VT162</strain>
    </source>
</reference>
<dbReference type="AlphaFoldDB" id="A0AAD5USN2"/>
<organism evidence="3 4">
    <name type="scientific">Meripilus lineatus</name>
    <dbReference type="NCBI Taxonomy" id="2056292"/>
    <lineage>
        <taxon>Eukaryota</taxon>
        <taxon>Fungi</taxon>
        <taxon>Dikarya</taxon>
        <taxon>Basidiomycota</taxon>
        <taxon>Agaricomycotina</taxon>
        <taxon>Agaricomycetes</taxon>
        <taxon>Polyporales</taxon>
        <taxon>Meripilaceae</taxon>
        <taxon>Meripilus</taxon>
    </lineage>
</organism>
<gene>
    <name evidence="3" type="ORF">NLI96_g11010</name>
</gene>
<sequence length="1019" mass="113316">MKLVFHSFEDLTAIPPDVSQLVETSQTPLPPWLDTEKLTSWCKERRVHELNDFCDAHMDDEVYGRLMDPLRDILSLAASIDTLSRVDDRFSPRRTQHLWTFLIQRLGLSSRRSETLSILCEQEFEKPKGFGSETGHASMLMSFSADRALLAAALNPKELSDPFKAPLIYEKGGLEGDARVISQEPEDKGKSPSRIAYDLFFGTDTDSASGPPFIECLDLPLRANILAGSYGWPVAIFPIFSIGDGANIIPLVASIVCQRAVWDIQLPVVAFEISKVGRIGYVHIGWAEQSKSQDVSPSPGIFDLGCPESAMRFGQFILSLDHQLDILERELPTRHPKPMRWRSDELTLMREFLWSGLNDRVRQWLKDVPNNANPLLLSSSENPSDVLTPFGDHVPDIHTTPRSSPVEDVTMSRTQSGGHPSNHPAAEPPQVRAPSYAASSGHPNRAGRVSDSYLAKQAPEAIASLEPTIVSVLFGRRAFCIAKERMNETYAPKELDKMVNVYDEMTECRFPEEGSECFQKLGDPAEVGVKNTPFIDAPSELIAACAKLVKDDYKPPLLEERYERALLAKFRDMIEVHCSAIMAQKSLIRGFKKAETRSLWDRLLSLCYAANEGVPEAESDHVILEATLRMSLNRLANSRSDPKALTKWEGLAEDYADLCKVVAKRAAKRDAPEQLLDLYRQSRREASYLFEDASQIAHSESRSRRFFNTVQEQARKEPSTGKCGALLVAPIRVKMDQKELQVAGKAYHDFCLVHSAQNNPGRCGLPKPPLASPDIPRNPPTRHTSRTQQQGGSGTSMQTPASSDTQVDPTRHHTLSTEGQNNTDDDSLSMSQACRTPPLPTHLPVVPDQDSTPEAGCTPASSNSNGSPSTKADIVIHIPQLVVVYQQPSYGEEAALNQVRISLTSSISFLAHLGIVDHAVFGLVVTGTVGLVVMAWKSKDKDAIYIMERNMKCFDLTNILDVYHFAIFLLRLRTREENTMQMIQAEGSELKNPEGFIQSLYQNGHSRRKHTEWAIPGTE</sequence>
<comment type="caution">
    <text evidence="3">The sequence shown here is derived from an EMBL/GenBank/DDBJ whole genome shotgun (WGS) entry which is preliminary data.</text>
</comment>